<organism evidence="1 2">
    <name type="scientific">Discina gigas</name>
    <dbReference type="NCBI Taxonomy" id="1032678"/>
    <lineage>
        <taxon>Eukaryota</taxon>
        <taxon>Fungi</taxon>
        <taxon>Dikarya</taxon>
        <taxon>Ascomycota</taxon>
        <taxon>Pezizomycotina</taxon>
        <taxon>Pezizomycetes</taxon>
        <taxon>Pezizales</taxon>
        <taxon>Discinaceae</taxon>
        <taxon>Discina</taxon>
    </lineage>
</organism>
<comment type="caution">
    <text evidence="1">The sequence shown here is derived from an EMBL/GenBank/DDBJ whole genome shotgun (WGS) entry which is preliminary data.</text>
</comment>
<evidence type="ECO:0000313" key="1">
    <source>
        <dbReference type="EMBL" id="KAL0631988.1"/>
    </source>
</evidence>
<reference evidence="1 2" key="1">
    <citation type="submission" date="2024-02" db="EMBL/GenBank/DDBJ databases">
        <title>Discinaceae phylogenomics.</title>
        <authorList>
            <person name="Dirks A.C."/>
            <person name="James T.Y."/>
        </authorList>
    </citation>
    <scope>NUCLEOTIDE SEQUENCE [LARGE SCALE GENOMIC DNA]</scope>
    <source>
        <strain evidence="1 2">ACD0624</strain>
    </source>
</reference>
<keyword evidence="2" id="KW-1185">Reference proteome</keyword>
<dbReference type="Proteomes" id="UP001447188">
    <property type="component" value="Unassembled WGS sequence"/>
</dbReference>
<sequence>MLKYKTAPMGKRGQILVLASLTGAKRMTMREIATNTQIPLATCGNMFQEAKRRSKENGGPDLCAEENIAPKPNAAKGCNMVGATEELI</sequence>
<evidence type="ECO:0000313" key="2">
    <source>
        <dbReference type="Proteomes" id="UP001447188"/>
    </source>
</evidence>
<dbReference type="EMBL" id="JBBBZM010000195">
    <property type="protein sequence ID" value="KAL0631988.1"/>
    <property type="molecule type" value="Genomic_DNA"/>
</dbReference>
<name>A0ABR3G842_9PEZI</name>
<protein>
    <submittedName>
        <fullName evidence="1">Uncharacterized protein</fullName>
    </submittedName>
</protein>
<proteinExistence type="predicted"/>
<accession>A0ABR3G842</accession>
<gene>
    <name evidence="1" type="ORF">Q9L58_009139</name>
</gene>